<dbReference type="Gene3D" id="3.40.50.2000">
    <property type="entry name" value="Glycogen Phosphorylase B"/>
    <property type="match status" value="2"/>
</dbReference>
<dbReference type="Proteomes" id="UP000824142">
    <property type="component" value="Unassembled WGS sequence"/>
</dbReference>
<feature type="domain" description="Glycosyl transferase family 1" evidence="1">
    <location>
        <begin position="191"/>
        <end position="356"/>
    </location>
</feature>
<evidence type="ECO:0000313" key="3">
    <source>
        <dbReference type="Proteomes" id="UP000824142"/>
    </source>
</evidence>
<proteinExistence type="predicted"/>
<dbReference type="AlphaFoldDB" id="A0A9D1MTI0"/>
<sequence>MKKLKVAFCVRDMKIGGVESVLIRTMDMLLKHKDIELSVITYVNIKEPVYLDWFRAHPEVKVHALYPVSWLGTDLCHFFLARIFQHLCRDVYRWFKRTLFGLKKFKEIDVFIDYFNFSFDKEFKKLTKPKINWWHASIDSFISGNYIKYMNDYNKLVALTDGFVSDFKKLYPHYEKNIVRIYNPIDIDYIEQKSKMAQHSKGKYFCSVSRLYADKDIPTLLKGFDAFWNMNNKPDVKLYVIGDGSYRIRYEELAKSLSASNQIIFTGALPNPFGYMKGAIANILSSKSEGLPTVLIESIAIGTINISSDCRNGPSEILCDGAGGLLFEPGNAEQLAKCMDAVFNNRIDIKNMKSVAYNGLKRFDADRISKDIIKLIKSYT</sequence>
<gene>
    <name evidence="2" type="ORF">IAC63_04250</name>
</gene>
<organism evidence="2 3">
    <name type="scientific">Candidatus Enterousia avicola</name>
    <dbReference type="NCBI Taxonomy" id="2840787"/>
    <lineage>
        <taxon>Bacteria</taxon>
        <taxon>Pseudomonadati</taxon>
        <taxon>Pseudomonadota</taxon>
        <taxon>Alphaproteobacteria</taxon>
        <taxon>Candidatus Enterousia</taxon>
    </lineage>
</organism>
<evidence type="ECO:0000313" key="2">
    <source>
        <dbReference type="EMBL" id="HIU65819.1"/>
    </source>
</evidence>
<dbReference type="CDD" id="cd03811">
    <property type="entry name" value="GT4_GT28_WabH-like"/>
    <property type="match status" value="1"/>
</dbReference>
<dbReference type="PANTHER" id="PTHR12526:SF630">
    <property type="entry name" value="GLYCOSYLTRANSFERASE"/>
    <property type="match status" value="1"/>
</dbReference>
<dbReference type="GO" id="GO:0016757">
    <property type="term" value="F:glycosyltransferase activity"/>
    <property type="evidence" value="ECO:0007669"/>
    <property type="project" value="InterPro"/>
</dbReference>
<dbReference type="Pfam" id="PF00534">
    <property type="entry name" value="Glycos_transf_1"/>
    <property type="match status" value="1"/>
</dbReference>
<comment type="caution">
    <text evidence="2">The sequence shown here is derived from an EMBL/GenBank/DDBJ whole genome shotgun (WGS) entry which is preliminary data.</text>
</comment>
<name>A0A9D1MTI0_9PROT</name>
<dbReference type="EMBL" id="DVNO01000036">
    <property type="protein sequence ID" value="HIU65819.1"/>
    <property type="molecule type" value="Genomic_DNA"/>
</dbReference>
<reference evidence="2" key="2">
    <citation type="journal article" date="2021" name="PeerJ">
        <title>Extensive microbial diversity within the chicken gut microbiome revealed by metagenomics and culture.</title>
        <authorList>
            <person name="Gilroy R."/>
            <person name="Ravi A."/>
            <person name="Getino M."/>
            <person name="Pursley I."/>
            <person name="Horton D.L."/>
            <person name="Alikhan N.F."/>
            <person name="Baker D."/>
            <person name="Gharbi K."/>
            <person name="Hall N."/>
            <person name="Watson M."/>
            <person name="Adriaenssens E.M."/>
            <person name="Foster-Nyarko E."/>
            <person name="Jarju S."/>
            <person name="Secka A."/>
            <person name="Antonio M."/>
            <person name="Oren A."/>
            <person name="Chaudhuri R.R."/>
            <person name="La Ragione R."/>
            <person name="Hildebrand F."/>
            <person name="Pallen M.J."/>
        </authorList>
    </citation>
    <scope>NUCLEOTIDE SEQUENCE</scope>
    <source>
        <strain evidence="2">CHK136-897</strain>
    </source>
</reference>
<dbReference type="SUPFAM" id="SSF53756">
    <property type="entry name" value="UDP-Glycosyltransferase/glycogen phosphorylase"/>
    <property type="match status" value="1"/>
</dbReference>
<dbReference type="PANTHER" id="PTHR12526">
    <property type="entry name" value="GLYCOSYLTRANSFERASE"/>
    <property type="match status" value="1"/>
</dbReference>
<reference evidence="2" key="1">
    <citation type="submission" date="2020-10" db="EMBL/GenBank/DDBJ databases">
        <authorList>
            <person name="Gilroy R."/>
        </authorList>
    </citation>
    <scope>NUCLEOTIDE SEQUENCE</scope>
    <source>
        <strain evidence="2">CHK136-897</strain>
    </source>
</reference>
<dbReference type="InterPro" id="IPR001296">
    <property type="entry name" value="Glyco_trans_1"/>
</dbReference>
<evidence type="ECO:0000259" key="1">
    <source>
        <dbReference type="Pfam" id="PF00534"/>
    </source>
</evidence>
<protein>
    <submittedName>
        <fullName evidence="2">Glycosyltransferase</fullName>
    </submittedName>
</protein>
<accession>A0A9D1MTI0</accession>